<organism evidence="3 4">
    <name type="scientific">Drosophila willistoni</name>
    <name type="common">Fruit fly</name>
    <dbReference type="NCBI Taxonomy" id="7260"/>
    <lineage>
        <taxon>Eukaryota</taxon>
        <taxon>Metazoa</taxon>
        <taxon>Ecdysozoa</taxon>
        <taxon>Arthropoda</taxon>
        <taxon>Hexapoda</taxon>
        <taxon>Insecta</taxon>
        <taxon>Pterygota</taxon>
        <taxon>Neoptera</taxon>
        <taxon>Endopterygota</taxon>
        <taxon>Diptera</taxon>
        <taxon>Brachycera</taxon>
        <taxon>Muscomorpha</taxon>
        <taxon>Ephydroidea</taxon>
        <taxon>Drosophilidae</taxon>
        <taxon>Drosophila</taxon>
        <taxon>Sophophora</taxon>
    </lineage>
</organism>
<evidence type="ECO:0000313" key="3">
    <source>
        <dbReference type="EMBL" id="EDW72837.2"/>
    </source>
</evidence>
<dbReference type="PANTHER" id="PTHR22666:SF3">
    <property type="entry name" value="MYB_SANT-LIKE DNA-BINDING DOMAIN-CONTAINING PROTEIN 1"/>
    <property type="match status" value="1"/>
</dbReference>
<feature type="compositionally biased region" description="Acidic residues" evidence="1">
    <location>
        <begin position="25"/>
        <end position="36"/>
    </location>
</feature>
<accession>B4MLI1</accession>
<evidence type="ECO:0000259" key="2">
    <source>
        <dbReference type="Pfam" id="PF13837"/>
    </source>
</evidence>
<name>B4MLI1_DROWI</name>
<dbReference type="InParanoid" id="B4MLI1"/>
<feature type="compositionally biased region" description="Basic and acidic residues" evidence="1">
    <location>
        <begin position="37"/>
        <end position="47"/>
    </location>
</feature>
<dbReference type="STRING" id="7260.B4MLI1"/>
<sequence length="384" mass="45398">MRPGNRSHTRRSQQQSPRQRRILSESEEYQEELDIEELNKQAQDEKRRQSKYLTRNTSKRPLFLLLGEQEEEDYDQEEEDQDDGDDEEFREEEEREFDGIGDYEAQDDEIGLEELNSKNECIRQINAIHPEPKYPFKRKEGRFLWSPEATSLLLDLWKASRMELVTMSKKNTTIYKRITEKLRGFGLRHLEVKSKMDNMARKYRIEADKVRNTGEPSKWEYFHKTQACLIGTKSVDVFEEIMFEKSATAADDTNSRLDEDSEINDESTTNFIKLEDNTEEIDPDPEPEPEMPIEDDEPKESKKFIKNSFSNNQENCHANEQLDESCAQSTTIAGKSKKRKIADTLMRIEEEKLAIEKEKLQIMKQTSKELKLFHRDLLRMFKEK</sequence>
<feature type="region of interest" description="Disordered" evidence="1">
    <location>
        <begin position="275"/>
        <end position="300"/>
    </location>
</feature>
<feature type="compositionally biased region" description="Acidic residues" evidence="1">
    <location>
        <begin position="277"/>
        <end position="298"/>
    </location>
</feature>
<dbReference type="Proteomes" id="UP000007798">
    <property type="component" value="Unassembled WGS sequence"/>
</dbReference>
<dbReference type="EMBL" id="CH963847">
    <property type="protein sequence ID" value="EDW72837.2"/>
    <property type="molecule type" value="Genomic_DNA"/>
</dbReference>
<gene>
    <name evidence="3" type="primary">Dwil\GK16965</name>
    <name evidence="3" type="ORF">Dwil_GK16965</name>
</gene>
<evidence type="ECO:0000256" key="1">
    <source>
        <dbReference type="SAM" id="MobiDB-lite"/>
    </source>
</evidence>
<dbReference type="GO" id="GO:0016604">
    <property type="term" value="C:nuclear body"/>
    <property type="evidence" value="ECO:0007669"/>
    <property type="project" value="TreeGrafter"/>
</dbReference>
<feature type="region of interest" description="Disordered" evidence="1">
    <location>
        <begin position="320"/>
        <end position="339"/>
    </location>
</feature>
<keyword evidence="4" id="KW-1185">Reference proteome</keyword>
<dbReference type="InterPro" id="IPR026095">
    <property type="entry name" value="Myb/SANT-like_DNA-bd_dom_prot"/>
</dbReference>
<dbReference type="AlphaFoldDB" id="B4MLI1"/>
<dbReference type="InterPro" id="IPR044822">
    <property type="entry name" value="Myb_DNA-bind_4"/>
</dbReference>
<dbReference type="HOGENOM" id="CLU_592220_0_0_1"/>
<dbReference type="PANTHER" id="PTHR22666">
    <property type="entry name" value="MYB_SANT-LIKE DNA-BINDING DOMAIN-CONTAINING PROTEIN 1"/>
    <property type="match status" value="1"/>
</dbReference>
<protein>
    <recommendedName>
        <fullName evidence="2">Myb/SANT-like DNA-binding domain-containing protein</fullName>
    </recommendedName>
</protein>
<feature type="domain" description="Myb/SANT-like DNA-binding" evidence="2">
    <location>
        <begin position="144"/>
        <end position="226"/>
    </location>
</feature>
<proteinExistence type="predicted"/>
<dbReference type="KEGG" id="dwi:6639291"/>
<feature type="compositionally biased region" description="Basic residues" evidence="1">
    <location>
        <begin position="1"/>
        <end position="11"/>
    </location>
</feature>
<dbReference type="Pfam" id="PF13837">
    <property type="entry name" value="Myb_DNA-bind_4"/>
    <property type="match status" value="1"/>
</dbReference>
<feature type="compositionally biased region" description="Acidic residues" evidence="1">
    <location>
        <begin position="68"/>
        <end position="105"/>
    </location>
</feature>
<reference evidence="3 4" key="1">
    <citation type="journal article" date="2007" name="Nature">
        <title>Evolution of genes and genomes on the Drosophila phylogeny.</title>
        <authorList>
            <consortium name="Drosophila 12 Genomes Consortium"/>
            <person name="Clark A.G."/>
            <person name="Eisen M.B."/>
            <person name="Smith D.R."/>
            <person name="Bergman C.M."/>
            <person name="Oliver B."/>
            <person name="Markow T.A."/>
            <person name="Kaufman T.C."/>
            <person name="Kellis M."/>
            <person name="Gelbart W."/>
            <person name="Iyer V.N."/>
            <person name="Pollard D.A."/>
            <person name="Sackton T.B."/>
            <person name="Larracuente A.M."/>
            <person name="Singh N.D."/>
            <person name="Abad J.P."/>
            <person name="Abt D.N."/>
            <person name="Adryan B."/>
            <person name="Aguade M."/>
            <person name="Akashi H."/>
            <person name="Anderson W.W."/>
            <person name="Aquadro C.F."/>
            <person name="Ardell D.H."/>
            <person name="Arguello R."/>
            <person name="Artieri C.G."/>
            <person name="Barbash D.A."/>
            <person name="Barker D."/>
            <person name="Barsanti P."/>
            <person name="Batterham P."/>
            <person name="Batzoglou S."/>
            <person name="Begun D."/>
            <person name="Bhutkar A."/>
            <person name="Blanco E."/>
            <person name="Bosak S.A."/>
            <person name="Bradley R.K."/>
            <person name="Brand A.D."/>
            <person name="Brent M.R."/>
            <person name="Brooks A.N."/>
            <person name="Brown R.H."/>
            <person name="Butlin R.K."/>
            <person name="Caggese C."/>
            <person name="Calvi B.R."/>
            <person name="Bernardo de Carvalho A."/>
            <person name="Caspi A."/>
            <person name="Castrezana S."/>
            <person name="Celniker S.E."/>
            <person name="Chang J.L."/>
            <person name="Chapple C."/>
            <person name="Chatterji S."/>
            <person name="Chinwalla A."/>
            <person name="Civetta A."/>
            <person name="Clifton S.W."/>
            <person name="Comeron J.M."/>
            <person name="Costello J.C."/>
            <person name="Coyne J.A."/>
            <person name="Daub J."/>
            <person name="David R.G."/>
            <person name="Delcher A.L."/>
            <person name="Delehaunty K."/>
            <person name="Do C.B."/>
            <person name="Ebling H."/>
            <person name="Edwards K."/>
            <person name="Eickbush T."/>
            <person name="Evans J.D."/>
            <person name="Filipski A."/>
            <person name="Findeiss S."/>
            <person name="Freyhult E."/>
            <person name="Fulton L."/>
            <person name="Fulton R."/>
            <person name="Garcia A.C."/>
            <person name="Gardiner A."/>
            <person name="Garfield D.A."/>
            <person name="Garvin B.E."/>
            <person name="Gibson G."/>
            <person name="Gilbert D."/>
            <person name="Gnerre S."/>
            <person name="Godfrey J."/>
            <person name="Good R."/>
            <person name="Gotea V."/>
            <person name="Gravely B."/>
            <person name="Greenberg A.J."/>
            <person name="Griffiths-Jones S."/>
            <person name="Gross S."/>
            <person name="Guigo R."/>
            <person name="Gustafson E.A."/>
            <person name="Haerty W."/>
            <person name="Hahn M.W."/>
            <person name="Halligan D.L."/>
            <person name="Halpern A.L."/>
            <person name="Halter G.M."/>
            <person name="Han M.V."/>
            <person name="Heger A."/>
            <person name="Hillier L."/>
            <person name="Hinrichs A.S."/>
            <person name="Holmes I."/>
            <person name="Hoskins R.A."/>
            <person name="Hubisz M.J."/>
            <person name="Hultmark D."/>
            <person name="Huntley M.A."/>
            <person name="Jaffe D.B."/>
            <person name="Jagadeeshan S."/>
            <person name="Jeck W.R."/>
            <person name="Johnson J."/>
            <person name="Jones C.D."/>
            <person name="Jordan W.C."/>
            <person name="Karpen G.H."/>
            <person name="Kataoka E."/>
            <person name="Keightley P.D."/>
            <person name="Kheradpour P."/>
            <person name="Kirkness E.F."/>
            <person name="Koerich L.B."/>
            <person name="Kristiansen K."/>
            <person name="Kudrna D."/>
            <person name="Kulathinal R.J."/>
            <person name="Kumar S."/>
            <person name="Kwok R."/>
            <person name="Lander E."/>
            <person name="Langley C.H."/>
            <person name="Lapoint R."/>
            <person name="Lazzaro B.P."/>
            <person name="Lee S.J."/>
            <person name="Levesque L."/>
            <person name="Li R."/>
            <person name="Lin C.F."/>
            <person name="Lin M.F."/>
            <person name="Lindblad-Toh K."/>
            <person name="Llopart A."/>
            <person name="Long M."/>
            <person name="Low L."/>
            <person name="Lozovsky E."/>
            <person name="Lu J."/>
            <person name="Luo M."/>
            <person name="Machado C.A."/>
            <person name="Makalowski W."/>
            <person name="Marzo M."/>
            <person name="Matsuda M."/>
            <person name="Matzkin L."/>
            <person name="McAllister B."/>
            <person name="McBride C.S."/>
            <person name="McKernan B."/>
            <person name="McKernan K."/>
            <person name="Mendez-Lago M."/>
            <person name="Minx P."/>
            <person name="Mollenhauer M.U."/>
            <person name="Montooth K."/>
            <person name="Mount S.M."/>
            <person name="Mu X."/>
            <person name="Myers E."/>
            <person name="Negre B."/>
            <person name="Newfeld S."/>
            <person name="Nielsen R."/>
            <person name="Noor M.A."/>
            <person name="O'Grady P."/>
            <person name="Pachter L."/>
            <person name="Papaceit M."/>
            <person name="Parisi M.J."/>
            <person name="Parisi M."/>
            <person name="Parts L."/>
            <person name="Pedersen J.S."/>
            <person name="Pesole G."/>
            <person name="Phillippy A.M."/>
            <person name="Ponting C.P."/>
            <person name="Pop M."/>
            <person name="Porcelli D."/>
            <person name="Powell J.R."/>
            <person name="Prohaska S."/>
            <person name="Pruitt K."/>
            <person name="Puig M."/>
            <person name="Quesneville H."/>
            <person name="Ram K.R."/>
            <person name="Rand D."/>
            <person name="Rasmussen M.D."/>
            <person name="Reed L.K."/>
            <person name="Reenan R."/>
            <person name="Reily A."/>
            <person name="Remington K.A."/>
            <person name="Rieger T.T."/>
            <person name="Ritchie M.G."/>
            <person name="Robin C."/>
            <person name="Rogers Y.H."/>
            <person name="Rohde C."/>
            <person name="Rozas J."/>
            <person name="Rubenfield M.J."/>
            <person name="Ruiz A."/>
            <person name="Russo S."/>
            <person name="Salzberg S.L."/>
            <person name="Sanchez-Gracia A."/>
            <person name="Saranga D.J."/>
            <person name="Sato H."/>
            <person name="Schaeffer S.W."/>
            <person name="Schatz M.C."/>
            <person name="Schlenke T."/>
            <person name="Schwartz R."/>
            <person name="Segarra C."/>
            <person name="Singh R.S."/>
            <person name="Sirot L."/>
            <person name="Sirota M."/>
            <person name="Sisneros N.B."/>
            <person name="Smith C.D."/>
            <person name="Smith T.F."/>
            <person name="Spieth J."/>
            <person name="Stage D.E."/>
            <person name="Stark A."/>
            <person name="Stephan W."/>
            <person name="Strausberg R.L."/>
            <person name="Strempel S."/>
            <person name="Sturgill D."/>
            <person name="Sutton G."/>
            <person name="Sutton G.G."/>
            <person name="Tao W."/>
            <person name="Teichmann S."/>
            <person name="Tobari Y.N."/>
            <person name="Tomimura Y."/>
            <person name="Tsolas J.M."/>
            <person name="Valente V.L."/>
            <person name="Venter E."/>
            <person name="Venter J.C."/>
            <person name="Vicario S."/>
            <person name="Vieira F.G."/>
            <person name="Vilella A.J."/>
            <person name="Villasante A."/>
            <person name="Walenz B."/>
            <person name="Wang J."/>
            <person name="Wasserman M."/>
            <person name="Watts T."/>
            <person name="Wilson D."/>
            <person name="Wilson R.K."/>
            <person name="Wing R.A."/>
            <person name="Wolfner M.F."/>
            <person name="Wong A."/>
            <person name="Wong G.K."/>
            <person name="Wu C.I."/>
            <person name="Wu G."/>
            <person name="Yamamoto D."/>
            <person name="Yang H.P."/>
            <person name="Yang S.P."/>
            <person name="Yorke J.A."/>
            <person name="Yoshida K."/>
            <person name="Zdobnov E."/>
            <person name="Zhang P."/>
            <person name="Zhang Y."/>
            <person name="Zimin A.V."/>
            <person name="Baldwin J."/>
            <person name="Abdouelleil A."/>
            <person name="Abdulkadir J."/>
            <person name="Abebe A."/>
            <person name="Abera B."/>
            <person name="Abreu J."/>
            <person name="Acer S.C."/>
            <person name="Aftuck L."/>
            <person name="Alexander A."/>
            <person name="An P."/>
            <person name="Anderson E."/>
            <person name="Anderson S."/>
            <person name="Arachi H."/>
            <person name="Azer M."/>
            <person name="Bachantsang P."/>
            <person name="Barry A."/>
            <person name="Bayul T."/>
            <person name="Berlin A."/>
            <person name="Bessette D."/>
            <person name="Bloom T."/>
            <person name="Blye J."/>
            <person name="Boguslavskiy L."/>
            <person name="Bonnet C."/>
            <person name="Boukhgalter B."/>
            <person name="Bourzgui I."/>
            <person name="Brown A."/>
            <person name="Cahill P."/>
            <person name="Channer S."/>
            <person name="Cheshatsang Y."/>
            <person name="Chuda L."/>
            <person name="Citroen M."/>
            <person name="Collymore A."/>
            <person name="Cooke P."/>
            <person name="Costello M."/>
            <person name="D'Aco K."/>
            <person name="Daza R."/>
            <person name="De Haan G."/>
            <person name="DeGray S."/>
            <person name="DeMaso C."/>
            <person name="Dhargay N."/>
            <person name="Dooley K."/>
            <person name="Dooley E."/>
            <person name="Doricent M."/>
            <person name="Dorje P."/>
            <person name="Dorjee K."/>
            <person name="Dupes A."/>
            <person name="Elong R."/>
            <person name="Falk J."/>
            <person name="Farina A."/>
            <person name="Faro S."/>
            <person name="Ferguson D."/>
            <person name="Fisher S."/>
            <person name="Foley C.D."/>
            <person name="Franke A."/>
            <person name="Friedrich D."/>
            <person name="Gadbois L."/>
            <person name="Gearin G."/>
            <person name="Gearin C.R."/>
            <person name="Giannoukos G."/>
            <person name="Goode T."/>
            <person name="Graham J."/>
            <person name="Grandbois E."/>
            <person name="Grewal S."/>
            <person name="Gyaltsen K."/>
            <person name="Hafez N."/>
            <person name="Hagos B."/>
            <person name="Hall J."/>
            <person name="Henson C."/>
            <person name="Hollinger A."/>
            <person name="Honan T."/>
            <person name="Huard M.D."/>
            <person name="Hughes L."/>
            <person name="Hurhula B."/>
            <person name="Husby M.E."/>
            <person name="Kamat A."/>
            <person name="Kanga B."/>
            <person name="Kashin S."/>
            <person name="Khazanovich D."/>
            <person name="Kisner P."/>
            <person name="Lance K."/>
            <person name="Lara M."/>
            <person name="Lee W."/>
            <person name="Lennon N."/>
            <person name="Letendre F."/>
            <person name="LeVine R."/>
            <person name="Lipovsky A."/>
            <person name="Liu X."/>
            <person name="Liu J."/>
            <person name="Liu S."/>
            <person name="Lokyitsang T."/>
            <person name="Lokyitsang Y."/>
            <person name="Lubonja R."/>
            <person name="Lui A."/>
            <person name="MacDonald P."/>
            <person name="Magnisalis V."/>
            <person name="Maru K."/>
            <person name="Matthews C."/>
            <person name="McCusker W."/>
            <person name="McDonough S."/>
            <person name="Mehta T."/>
            <person name="Meldrim J."/>
            <person name="Meneus L."/>
            <person name="Mihai O."/>
            <person name="Mihalev A."/>
            <person name="Mihova T."/>
            <person name="Mittelman R."/>
            <person name="Mlenga V."/>
            <person name="Montmayeur A."/>
            <person name="Mulrain L."/>
            <person name="Navidi A."/>
            <person name="Naylor J."/>
            <person name="Negash T."/>
            <person name="Nguyen T."/>
            <person name="Nguyen N."/>
            <person name="Nicol R."/>
            <person name="Norbu C."/>
            <person name="Norbu N."/>
            <person name="Novod N."/>
            <person name="O'Neill B."/>
            <person name="Osman S."/>
            <person name="Markiewicz E."/>
            <person name="Oyono O.L."/>
            <person name="Patti C."/>
            <person name="Phunkhang P."/>
            <person name="Pierre F."/>
            <person name="Priest M."/>
            <person name="Raghuraman S."/>
            <person name="Rege F."/>
            <person name="Reyes R."/>
            <person name="Rise C."/>
            <person name="Rogov P."/>
            <person name="Ross K."/>
            <person name="Ryan E."/>
            <person name="Settipalli S."/>
            <person name="Shea T."/>
            <person name="Sherpa N."/>
            <person name="Shi L."/>
            <person name="Shih D."/>
            <person name="Sparrow T."/>
            <person name="Spaulding J."/>
            <person name="Stalker J."/>
            <person name="Stange-Thomann N."/>
            <person name="Stavropoulos S."/>
            <person name="Stone C."/>
            <person name="Strader C."/>
            <person name="Tesfaye S."/>
            <person name="Thomson T."/>
            <person name="Thoulutsang Y."/>
            <person name="Thoulutsang D."/>
            <person name="Topham K."/>
            <person name="Topping I."/>
            <person name="Tsamla T."/>
            <person name="Vassiliev H."/>
            <person name="Vo A."/>
            <person name="Wangchuk T."/>
            <person name="Wangdi T."/>
            <person name="Weiand M."/>
            <person name="Wilkinson J."/>
            <person name="Wilson A."/>
            <person name="Yadav S."/>
            <person name="Young G."/>
            <person name="Yu Q."/>
            <person name="Zembek L."/>
            <person name="Zhong D."/>
            <person name="Zimmer A."/>
            <person name="Zwirko Z."/>
            <person name="Jaffe D.B."/>
            <person name="Alvarez P."/>
            <person name="Brockman W."/>
            <person name="Butler J."/>
            <person name="Chin C."/>
            <person name="Gnerre S."/>
            <person name="Grabherr M."/>
            <person name="Kleber M."/>
            <person name="Mauceli E."/>
            <person name="MacCallum I."/>
        </authorList>
    </citation>
    <scope>NUCLEOTIDE SEQUENCE [LARGE SCALE GENOMIC DNA]</scope>
    <source>
        <strain evidence="4">Tucson 14030-0811.24</strain>
    </source>
</reference>
<dbReference type="OrthoDB" id="691673at2759"/>
<dbReference type="GO" id="GO:0045893">
    <property type="term" value="P:positive regulation of DNA-templated transcription"/>
    <property type="evidence" value="ECO:0007669"/>
    <property type="project" value="TreeGrafter"/>
</dbReference>
<feature type="region of interest" description="Disordered" evidence="1">
    <location>
        <begin position="1"/>
        <end position="105"/>
    </location>
</feature>
<evidence type="ECO:0000313" key="4">
    <source>
        <dbReference type="Proteomes" id="UP000007798"/>
    </source>
</evidence>
<dbReference type="FunCoup" id="B4MLI1">
    <property type="interactions" value="158"/>
</dbReference>